<dbReference type="PROSITE" id="PS50106">
    <property type="entry name" value="PDZ"/>
    <property type="match status" value="1"/>
</dbReference>
<accession>A0A1B6D6U0</accession>
<evidence type="ECO:0000256" key="4">
    <source>
        <dbReference type="ARBA" id="ARBA00010541"/>
    </source>
</evidence>
<dbReference type="GO" id="GO:0043065">
    <property type="term" value="P:positive regulation of apoptotic process"/>
    <property type="evidence" value="ECO:0007669"/>
    <property type="project" value="TreeGrafter"/>
</dbReference>
<evidence type="ECO:0000256" key="10">
    <source>
        <dbReference type="ARBA" id="ARBA00022801"/>
    </source>
</evidence>
<dbReference type="FunFam" id="2.40.10.120:FF:000004">
    <property type="entry name" value="Serine protease HTRA2, mitochondrial"/>
    <property type="match status" value="1"/>
</dbReference>
<dbReference type="PANTHER" id="PTHR22939:SF129">
    <property type="entry name" value="SERINE PROTEASE HTRA2, MITOCHONDRIAL"/>
    <property type="match status" value="1"/>
</dbReference>
<evidence type="ECO:0000256" key="8">
    <source>
        <dbReference type="ARBA" id="ARBA00022692"/>
    </source>
</evidence>
<evidence type="ECO:0000256" key="3">
    <source>
        <dbReference type="ARBA" id="ARBA00004375"/>
    </source>
</evidence>
<dbReference type="GO" id="GO:0005758">
    <property type="term" value="C:mitochondrial intermembrane space"/>
    <property type="evidence" value="ECO:0007669"/>
    <property type="project" value="UniProtKB-SubCell"/>
</dbReference>
<dbReference type="EC" id="3.4.21.108" evidence="5"/>
<evidence type="ECO:0000256" key="16">
    <source>
        <dbReference type="ARBA" id="ARBA00023145"/>
    </source>
</evidence>
<evidence type="ECO:0000256" key="6">
    <source>
        <dbReference type="ARBA" id="ARBA00016929"/>
    </source>
</evidence>
<keyword evidence="9" id="KW-0053">Apoptosis</keyword>
<dbReference type="InterPro" id="IPR009003">
    <property type="entry name" value="Peptidase_S1_PA"/>
</dbReference>
<feature type="domain" description="PDZ" evidence="19">
    <location>
        <begin position="317"/>
        <end position="408"/>
    </location>
</feature>
<protein>
    <recommendedName>
        <fullName evidence="6">Serine protease HTRA2, mitochondrial</fullName>
        <ecNumber evidence="5">3.4.21.108</ecNumber>
    </recommendedName>
    <alternativeName>
        <fullName evidence="17">High temperature requirement protein A2</fullName>
    </alternativeName>
</protein>
<evidence type="ECO:0000256" key="13">
    <source>
        <dbReference type="ARBA" id="ARBA00022989"/>
    </source>
</evidence>
<dbReference type="AlphaFoldDB" id="A0A1B6D6U0"/>
<dbReference type="Gene3D" id="2.40.10.120">
    <property type="match status" value="1"/>
</dbReference>
<evidence type="ECO:0000256" key="5">
    <source>
        <dbReference type="ARBA" id="ARBA00013033"/>
    </source>
</evidence>
<organism evidence="20">
    <name type="scientific">Clastoptera arizonana</name>
    <name type="common">Arizona spittle bug</name>
    <dbReference type="NCBI Taxonomy" id="38151"/>
    <lineage>
        <taxon>Eukaryota</taxon>
        <taxon>Metazoa</taxon>
        <taxon>Ecdysozoa</taxon>
        <taxon>Arthropoda</taxon>
        <taxon>Hexapoda</taxon>
        <taxon>Insecta</taxon>
        <taxon>Pterygota</taxon>
        <taxon>Neoptera</taxon>
        <taxon>Paraneoptera</taxon>
        <taxon>Hemiptera</taxon>
        <taxon>Auchenorrhyncha</taxon>
        <taxon>Cercopoidea</taxon>
        <taxon>Clastopteridae</taxon>
        <taxon>Clastoptera</taxon>
    </lineage>
</organism>
<evidence type="ECO:0000256" key="1">
    <source>
        <dbReference type="ARBA" id="ARBA00001760"/>
    </source>
</evidence>
<dbReference type="InterPro" id="IPR041489">
    <property type="entry name" value="PDZ_6"/>
</dbReference>
<dbReference type="PANTHER" id="PTHR22939">
    <property type="entry name" value="SERINE PROTEASE FAMILY S1C HTRA-RELATED"/>
    <property type="match status" value="1"/>
</dbReference>
<comment type="subcellular location">
    <subcellularLocation>
        <location evidence="3">Mitochondrion intermembrane space</location>
        <topology evidence="3">Single-pass membrane protein</topology>
    </subcellularLocation>
    <subcellularLocation>
        <location evidence="2">Mitochondrion membrane</location>
        <topology evidence="2">Single-pass membrane protein</topology>
    </subcellularLocation>
</comment>
<dbReference type="SMART" id="SM00228">
    <property type="entry name" value="PDZ"/>
    <property type="match status" value="1"/>
</dbReference>
<dbReference type="GO" id="GO:0004252">
    <property type="term" value="F:serine-type endopeptidase activity"/>
    <property type="evidence" value="ECO:0007669"/>
    <property type="project" value="InterPro"/>
</dbReference>
<keyword evidence="8" id="KW-0812">Transmembrane</keyword>
<keyword evidence="10" id="KW-0378">Hydrolase</keyword>
<dbReference type="GO" id="GO:0006915">
    <property type="term" value="P:apoptotic process"/>
    <property type="evidence" value="ECO:0007669"/>
    <property type="project" value="UniProtKB-KW"/>
</dbReference>
<keyword evidence="14" id="KW-0496">Mitochondrion</keyword>
<evidence type="ECO:0000256" key="14">
    <source>
        <dbReference type="ARBA" id="ARBA00023128"/>
    </source>
</evidence>
<comment type="catalytic activity">
    <reaction evidence="1">
        <text>Cleavage of non-polar aliphatic amino-acids at the P1 position, with a preference for Val, Ile and Met. At the P2 and P3 positions, Arg is selected most strongly with a secondary preference for other hydrophilic residues.</text>
        <dbReference type="EC" id="3.4.21.108"/>
    </reaction>
</comment>
<dbReference type="Pfam" id="PF17820">
    <property type="entry name" value="PDZ_6"/>
    <property type="match status" value="1"/>
</dbReference>
<dbReference type="InterPro" id="IPR036034">
    <property type="entry name" value="PDZ_sf"/>
</dbReference>
<dbReference type="GO" id="GO:0006508">
    <property type="term" value="P:proteolysis"/>
    <property type="evidence" value="ECO:0007669"/>
    <property type="project" value="UniProtKB-KW"/>
</dbReference>
<keyword evidence="16" id="KW-0865">Zymogen</keyword>
<dbReference type="SUPFAM" id="SSF50494">
    <property type="entry name" value="Trypsin-like serine proteases"/>
    <property type="match status" value="1"/>
</dbReference>
<name>A0A1B6D6U0_9HEMI</name>
<evidence type="ECO:0000256" key="17">
    <source>
        <dbReference type="ARBA" id="ARBA00029644"/>
    </source>
</evidence>
<evidence type="ECO:0000256" key="9">
    <source>
        <dbReference type="ARBA" id="ARBA00022703"/>
    </source>
</evidence>
<comment type="similarity">
    <text evidence="4">Belongs to the peptidase S1C family.</text>
</comment>
<dbReference type="GO" id="GO:0031966">
    <property type="term" value="C:mitochondrial membrane"/>
    <property type="evidence" value="ECO:0007669"/>
    <property type="project" value="UniProtKB-SubCell"/>
</dbReference>
<comment type="function">
    <text evidence="18">Serine protease that shows proteolytic activity against a non-specific substrate beta-casein. Promotes or induces cell death either by direct binding to and inhibition of BIRC proteins (also called inhibitor of apoptosis proteins, IAPs), leading to an increase in caspase activity, or by a BIRC inhibition-independent, caspase-independent and serine protease activity-dependent mechanism. Can antagonize antiapoptotic activity of th/Diap1 by directly inducing the degradation of th/Diap1.</text>
</comment>
<dbReference type="PRINTS" id="PR00834">
    <property type="entry name" value="PROTEASES2C"/>
</dbReference>
<evidence type="ECO:0000256" key="11">
    <source>
        <dbReference type="ARBA" id="ARBA00022825"/>
    </source>
</evidence>
<evidence type="ECO:0000259" key="19">
    <source>
        <dbReference type="PROSITE" id="PS50106"/>
    </source>
</evidence>
<dbReference type="Gene3D" id="2.30.42.10">
    <property type="match status" value="1"/>
</dbReference>
<evidence type="ECO:0000256" key="7">
    <source>
        <dbReference type="ARBA" id="ARBA00022670"/>
    </source>
</evidence>
<evidence type="ECO:0000256" key="12">
    <source>
        <dbReference type="ARBA" id="ARBA00022946"/>
    </source>
</evidence>
<dbReference type="InterPro" id="IPR001478">
    <property type="entry name" value="PDZ"/>
</dbReference>
<dbReference type="Pfam" id="PF13365">
    <property type="entry name" value="Trypsin_2"/>
    <property type="match status" value="1"/>
</dbReference>
<evidence type="ECO:0000256" key="15">
    <source>
        <dbReference type="ARBA" id="ARBA00023136"/>
    </source>
</evidence>
<keyword evidence="7" id="KW-0645">Protease</keyword>
<evidence type="ECO:0000256" key="18">
    <source>
        <dbReference type="ARBA" id="ARBA00035606"/>
    </source>
</evidence>
<dbReference type="SUPFAM" id="SSF50156">
    <property type="entry name" value="PDZ domain-like"/>
    <property type="match status" value="1"/>
</dbReference>
<gene>
    <name evidence="20" type="ORF">g.25180</name>
</gene>
<evidence type="ECO:0000313" key="20">
    <source>
        <dbReference type="EMBL" id="JAS21404.1"/>
    </source>
</evidence>
<dbReference type="EMBL" id="GEDC01015894">
    <property type="protein sequence ID" value="JAS21404.1"/>
    <property type="molecule type" value="Transcribed_RNA"/>
</dbReference>
<evidence type="ECO:0000256" key="2">
    <source>
        <dbReference type="ARBA" id="ARBA00004304"/>
    </source>
</evidence>
<proteinExistence type="inferred from homology"/>
<reference evidence="20" key="1">
    <citation type="submission" date="2015-12" db="EMBL/GenBank/DDBJ databases">
        <title>De novo transcriptome assembly of four potential Pierce s Disease insect vectors from Arizona vineyards.</title>
        <authorList>
            <person name="Tassone E.E."/>
        </authorList>
    </citation>
    <scope>NUCLEOTIDE SEQUENCE</scope>
</reference>
<keyword evidence="11" id="KW-0720">Serine protease</keyword>
<keyword evidence="12" id="KW-0809">Transit peptide</keyword>
<sequence length="420" mass="46066">MLMSRVIKLFNLSRTVVHQNLNNNLIKYIAKSYEAKSPPIYYFENTEASANSYKNRPSGKSKLGFLPCFAIGIALTFDKFFDEFKIFKFSNFLKHGVLPSVKASSIIVNKPRVMMNFIADVVEKTAAAVVCIEIKDTRRRDFFTGQFSTRSSGSGFIVKEDGLILTNAHVILSQPGSVILVKLYDGSVHKAYVEAVDKKTDLATIRINANKSLPVLKLGSSSDIRPGEWVVAIGSPLTLENTITAGVVSSAHRSSNELGLRDKNIDYIQTDAAITFGNSGGPLVNLDGEAIGINAMKITPGISFAIPIDAVKNFLTRAQENKSTQKPKYLGITMLTLSDDITRELGMYRDHKGVIVWRVVIGSPADVGGLVPGDIIISINGKQIKNADDVHSILDSTNILKIELLRKNMKKEVTVQAEEN</sequence>
<keyword evidence="13" id="KW-1133">Transmembrane helix</keyword>
<dbReference type="GO" id="GO:0007005">
    <property type="term" value="P:mitochondrion organization"/>
    <property type="evidence" value="ECO:0007669"/>
    <property type="project" value="UniProtKB-ARBA"/>
</dbReference>
<dbReference type="InterPro" id="IPR001940">
    <property type="entry name" value="Peptidase_S1C"/>
</dbReference>
<keyword evidence="15" id="KW-0472">Membrane</keyword>